<feature type="chain" id="PRO_5042127893" description="Triosephosphate isomerase" evidence="12">
    <location>
        <begin position="18"/>
        <end position="285"/>
    </location>
</feature>
<dbReference type="AlphaFoldDB" id="A0AAD3D5X0"/>
<dbReference type="GO" id="GO:0046166">
    <property type="term" value="P:glyceraldehyde-3-phosphate biosynthetic process"/>
    <property type="evidence" value="ECO:0007669"/>
    <property type="project" value="TreeGrafter"/>
</dbReference>
<dbReference type="GO" id="GO:0004807">
    <property type="term" value="F:triose-phosphate isomerase activity"/>
    <property type="evidence" value="ECO:0007669"/>
    <property type="project" value="UniProtKB-EC"/>
</dbReference>
<dbReference type="GO" id="GO:0005829">
    <property type="term" value="C:cytosol"/>
    <property type="evidence" value="ECO:0007669"/>
    <property type="project" value="TreeGrafter"/>
</dbReference>
<dbReference type="PANTHER" id="PTHR21139">
    <property type="entry name" value="TRIOSEPHOSPHATE ISOMERASE"/>
    <property type="match status" value="1"/>
</dbReference>
<dbReference type="PANTHER" id="PTHR21139:SF42">
    <property type="entry name" value="TRIOSEPHOSPHATE ISOMERASE"/>
    <property type="match status" value="1"/>
</dbReference>
<protein>
    <recommendedName>
        <fullName evidence="11">Triosephosphate isomerase</fullName>
        <ecNumber evidence="11">5.3.1.1</ecNumber>
    </recommendedName>
</protein>
<dbReference type="PROSITE" id="PS51440">
    <property type="entry name" value="TIM_2"/>
    <property type="match status" value="1"/>
</dbReference>
<dbReference type="GO" id="GO:0019563">
    <property type="term" value="P:glycerol catabolic process"/>
    <property type="evidence" value="ECO:0007669"/>
    <property type="project" value="TreeGrafter"/>
</dbReference>
<dbReference type="InterPro" id="IPR022896">
    <property type="entry name" value="TrioseP_Isoase_bac/euk"/>
</dbReference>
<dbReference type="FunFam" id="3.20.20.70:FF:000016">
    <property type="entry name" value="Triosephosphate isomerase"/>
    <property type="match status" value="1"/>
</dbReference>
<dbReference type="EC" id="5.3.1.1" evidence="11"/>
<evidence type="ECO:0000256" key="1">
    <source>
        <dbReference type="ARBA" id="ARBA00004680"/>
    </source>
</evidence>
<keyword evidence="12" id="KW-0732">Signal</keyword>
<sequence length="285" mass="30183">MKLSLLSVLALASSTSAFVASPQSSRVSTSTQLYERKPFITGNWKLNPNTKGEAIALAEDIASSVTSDSPGDVALFVPYPFIETVQNICGDKITVGAEMCTPEMKGAFTGGISPAMLASIGCKWVLAGHSERRTINKETDEYINAQCLKVIENDMSVMLCIGETLGEYEQNLAGPICELQLKKGLAGVSKEDMSSVAIAYEPVWAIGTGKVATPEIAQDVHEQIRATLKNMYGEDIGDSTKILYGGSVSPDSVDGLMAKPDIDGTLVGGASLSGESFGRIINFQA</sequence>
<dbReference type="Pfam" id="PF00121">
    <property type="entry name" value="TIM"/>
    <property type="match status" value="1"/>
</dbReference>
<comment type="function">
    <text evidence="10">Catalyzes the interconversion of glyceraldehyde 3-phosphate and dihydroxyacetone phosphate in the glycolytic and gluconeogenic pathways.</text>
</comment>
<evidence type="ECO:0000256" key="5">
    <source>
        <dbReference type="ARBA" id="ARBA00022432"/>
    </source>
</evidence>
<evidence type="ECO:0000256" key="2">
    <source>
        <dbReference type="ARBA" id="ARBA00004742"/>
    </source>
</evidence>
<feature type="signal peptide" evidence="12">
    <location>
        <begin position="1"/>
        <end position="17"/>
    </location>
</feature>
<dbReference type="GO" id="GO:0006094">
    <property type="term" value="P:gluconeogenesis"/>
    <property type="evidence" value="ECO:0007669"/>
    <property type="project" value="UniProtKB-KW"/>
</dbReference>
<dbReference type="GO" id="GO:0006096">
    <property type="term" value="P:glycolytic process"/>
    <property type="evidence" value="ECO:0007669"/>
    <property type="project" value="UniProtKB-KW"/>
</dbReference>
<name>A0AAD3D5X0_9STRA</name>
<dbReference type="Gene3D" id="3.20.20.70">
    <property type="entry name" value="Aldolase class I"/>
    <property type="match status" value="1"/>
</dbReference>
<comment type="catalytic activity">
    <reaction evidence="9">
        <text>D-glyceraldehyde 3-phosphate = dihydroxyacetone phosphate</text>
        <dbReference type="Rhea" id="RHEA:18585"/>
        <dbReference type="ChEBI" id="CHEBI:57642"/>
        <dbReference type="ChEBI" id="CHEBI:59776"/>
        <dbReference type="EC" id="5.3.1.1"/>
    </reaction>
    <physiologicalReaction direction="left-to-right" evidence="9">
        <dbReference type="Rhea" id="RHEA:18586"/>
    </physiologicalReaction>
</comment>
<dbReference type="NCBIfam" id="TIGR00419">
    <property type="entry name" value="tim"/>
    <property type="match status" value="1"/>
</dbReference>
<keyword evidence="14" id="KW-1185">Reference proteome</keyword>
<dbReference type="InterPro" id="IPR013785">
    <property type="entry name" value="Aldolase_TIM"/>
</dbReference>
<keyword evidence="8 11" id="KW-0413">Isomerase</keyword>
<proteinExistence type="inferred from homology"/>
<evidence type="ECO:0000256" key="6">
    <source>
        <dbReference type="ARBA" id="ARBA00022490"/>
    </source>
</evidence>
<organism evidence="13 14">
    <name type="scientific">Chaetoceros tenuissimus</name>
    <dbReference type="NCBI Taxonomy" id="426638"/>
    <lineage>
        <taxon>Eukaryota</taxon>
        <taxon>Sar</taxon>
        <taxon>Stramenopiles</taxon>
        <taxon>Ochrophyta</taxon>
        <taxon>Bacillariophyta</taxon>
        <taxon>Coscinodiscophyceae</taxon>
        <taxon>Chaetocerotophycidae</taxon>
        <taxon>Chaetocerotales</taxon>
        <taxon>Chaetocerotaceae</taxon>
        <taxon>Chaetoceros</taxon>
    </lineage>
</organism>
<evidence type="ECO:0000256" key="10">
    <source>
        <dbReference type="ARBA" id="ARBA00056661"/>
    </source>
</evidence>
<keyword evidence="6" id="KW-0963">Cytoplasm</keyword>
<dbReference type="EMBL" id="BLLK01000062">
    <property type="protein sequence ID" value="GFH58359.1"/>
    <property type="molecule type" value="Genomic_DNA"/>
</dbReference>
<keyword evidence="5 11" id="KW-0312">Gluconeogenesis</keyword>
<evidence type="ECO:0000256" key="7">
    <source>
        <dbReference type="ARBA" id="ARBA00023152"/>
    </source>
</evidence>
<evidence type="ECO:0000256" key="8">
    <source>
        <dbReference type="ARBA" id="ARBA00023235"/>
    </source>
</evidence>
<dbReference type="CDD" id="cd00311">
    <property type="entry name" value="TIM"/>
    <property type="match status" value="1"/>
</dbReference>
<gene>
    <name evidence="13" type="ORF">CTEN210_14835</name>
</gene>
<dbReference type="HAMAP" id="MF_00147_B">
    <property type="entry name" value="TIM_B"/>
    <property type="match status" value="1"/>
</dbReference>
<evidence type="ECO:0000313" key="14">
    <source>
        <dbReference type="Proteomes" id="UP001054902"/>
    </source>
</evidence>
<evidence type="ECO:0000256" key="9">
    <source>
        <dbReference type="ARBA" id="ARBA00052432"/>
    </source>
</evidence>
<accession>A0AAD3D5X0</accession>
<comment type="subunit">
    <text evidence="4">Homodimer.</text>
</comment>
<dbReference type="PROSITE" id="PS00171">
    <property type="entry name" value="TIM_1"/>
    <property type="match status" value="1"/>
</dbReference>
<evidence type="ECO:0000256" key="3">
    <source>
        <dbReference type="ARBA" id="ARBA00007422"/>
    </source>
</evidence>
<dbReference type="InterPro" id="IPR020861">
    <property type="entry name" value="Triosephosphate_isomerase_AS"/>
</dbReference>
<keyword evidence="7 11" id="KW-0324">Glycolysis</keyword>
<evidence type="ECO:0000256" key="11">
    <source>
        <dbReference type="RuleBase" id="RU363013"/>
    </source>
</evidence>
<evidence type="ECO:0000313" key="13">
    <source>
        <dbReference type="EMBL" id="GFH58359.1"/>
    </source>
</evidence>
<comment type="similarity">
    <text evidence="3 11">Belongs to the triosephosphate isomerase family.</text>
</comment>
<dbReference type="Proteomes" id="UP001054902">
    <property type="component" value="Unassembled WGS sequence"/>
</dbReference>
<evidence type="ECO:0000256" key="4">
    <source>
        <dbReference type="ARBA" id="ARBA00011738"/>
    </source>
</evidence>
<evidence type="ECO:0000256" key="12">
    <source>
        <dbReference type="SAM" id="SignalP"/>
    </source>
</evidence>
<comment type="caution">
    <text evidence="13">The sequence shown here is derived from an EMBL/GenBank/DDBJ whole genome shotgun (WGS) entry which is preliminary data.</text>
</comment>
<dbReference type="InterPro" id="IPR000652">
    <property type="entry name" value="Triosephosphate_isomerase"/>
</dbReference>
<reference evidence="13 14" key="1">
    <citation type="journal article" date="2021" name="Sci. Rep.">
        <title>The genome of the diatom Chaetoceros tenuissimus carries an ancient integrated fragment of an extant virus.</title>
        <authorList>
            <person name="Hongo Y."/>
            <person name="Kimura K."/>
            <person name="Takaki Y."/>
            <person name="Yoshida Y."/>
            <person name="Baba S."/>
            <person name="Kobayashi G."/>
            <person name="Nagasaki K."/>
            <person name="Hano T."/>
            <person name="Tomaru Y."/>
        </authorList>
    </citation>
    <scope>NUCLEOTIDE SEQUENCE [LARGE SCALE GENOMIC DNA]</scope>
    <source>
        <strain evidence="13 14">NIES-3715</strain>
    </source>
</reference>
<dbReference type="InterPro" id="IPR035990">
    <property type="entry name" value="TIM_sf"/>
</dbReference>
<comment type="pathway">
    <text evidence="1 11">Carbohydrate degradation; glycolysis; D-glyceraldehyde 3-phosphate from glycerone phosphate: step 1/1.</text>
</comment>
<dbReference type="SUPFAM" id="SSF51351">
    <property type="entry name" value="Triosephosphate isomerase (TIM)"/>
    <property type="match status" value="1"/>
</dbReference>
<comment type="pathway">
    <text evidence="2 11">Carbohydrate biosynthesis; gluconeogenesis.</text>
</comment>